<comment type="caution">
    <text evidence="1">The sequence shown here is derived from an EMBL/GenBank/DDBJ whole genome shotgun (WGS) entry which is preliminary data.</text>
</comment>
<dbReference type="InterPro" id="IPR031009">
    <property type="entry name" value="Tcm_partner"/>
</dbReference>
<gene>
    <name evidence="1" type="primary">tcmP</name>
    <name evidence="1" type="ORF">K3181_05065</name>
</gene>
<dbReference type="RefSeq" id="WP_221601469.1">
    <property type="nucleotide sequence ID" value="NZ_JAIGNU010000001.1"/>
</dbReference>
<evidence type="ECO:0000313" key="2">
    <source>
        <dbReference type="Proteomes" id="UP000782554"/>
    </source>
</evidence>
<protein>
    <submittedName>
        <fullName evidence="1">Three-Cys-motif partner protein TcmP</fullName>
    </submittedName>
</protein>
<sequence length="299" mass="33056">MSAQAFGDSHTVQKLGVVQRYLQAYATALKFQPFELIYIDACAGSGSSVPKSAFRDEEEFRQTELEGLVSPVADTDELIVGSAIRALGVDPPFARYLFNDTKKSNVDALRETVEGEFPHLIDRIEFTRLDANEMLRGICSKCDWSATRAVVFLDPFGLQIDYETLQILAMTEAVDVWYLVPVFAMYRQISGSGEINPDGGPRVDAALGTTSWRDVAVVEEEELGGLFDQPHLRPKRAVDVAWFEAVAKERIGAAFGGRILDETMPLGRNGIQEFSLMFAWANPREKAKLAAKLARAVLA</sequence>
<proteinExistence type="predicted"/>
<name>A0ABS7JT31_9SPHN</name>
<keyword evidence="2" id="KW-1185">Reference proteome</keyword>
<dbReference type="EMBL" id="JAIGNU010000001">
    <property type="protein sequence ID" value="MBX7500805.1"/>
    <property type="molecule type" value="Genomic_DNA"/>
</dbReference>
<accession>A0ABS7JT31</accession>
<dbReference type="Proteomes" id="UP000782554">
    <property type="component" value="Unassembled WGS sequence"/>
</dbReference>
<organism evidence="1 2">
    <name type="scientific">Qipengyuania mesophila</name>
    <dbReference type="NCBI Taxonomy" id="2867246"/>
    <lineage>
        <taxon>Bacteria</taxon>
        <taxon>Pseudomonadati</taxon>
        <taxon>Pseudomonadota</taxon>
        <taxon>Alphaproteobacteria</taxon>
        <taxon>Sphingomonadales</taxon>
        <taxon>Erythrobacteraceae</taxon>
        <taxon>Qipengyuania</taxon>
    </lineage>
</organism>
<dbReference type="NCBIfam" id="TIGR04474">
    <property type="entry name" value="tcm_partner"/>
    <property type="match status" value="1"/>
</dbReference>
<reference evidence="1 2" key="1">
    <citation type="submission" date="2021-08" db="EMBL/GenBank/DDBJ databases">
        <title>Comparative Genomics Analysis of the Genus Qipengyuania Reveals Extensive Genetic Diversity and Metabolic Versatility, Including the Description of Fifteen Novel Species.</title>
        <authorList>
            <person name="Liu Y."/>
        </authorList>
    </citation>
    <scope>NUCLEOTIDE SEQUENCE [LARGE SCALE GENOMIC DNA]</scope>
    <source>
        <strain evidence="1 2">YG27</strain>
    </source>
</reference>
<evidence type="ECO:0000313" key="1">
    <source>
        <dbReference type="EMBL" id="MBX7500805.1"/>
    </source>
</evidence>